<accession>A0A1J3FD01</accession>
<evidence type="ECO:0000256" key="2">
    <source>
        <dbReference type="PROSITE-ProRule" id="PRU00283"/>
    </source>
</evidence>
<keyword evidence="1" id="KW-0505">Motor protein</keyword>
<dbReference type="InterPro" id="IPR027417">
    <property type="entry name" value="P-loop_NTPase"/>
</dbReference>
<organism evidence="4">
    <name type="scientific">Noccaea caerulescens</name>
    <name type="common">Alpine penny-cress</name>
    <name type="synonym">Thlaspi caerulescens</name>
    <dbReference type="NCBI Taxonomy" id="107243"/>
    <lineage>
        <taxon>Eukaryota</taxon>
        <taxon>Viridiplantae</taxon>
        <taxon>Streptophyta</taxon>
        <taxon>Embryophyta</taxon>
        <taxon>Tracheophyta</taxon>
        <taxon>Spermatophyta</taxon>
        <taxon>Magnoliopsida</taxon>
        <taxon>eudicotyledons</taxon>
        <taxon>Gunneridae</taxon>
        <taxon>Pentapetalae</taxon>
        <taxon>rosids</taxon>
        <taxon>malvids</taxon>
        <taxon>Brassicales</taxon>
        <taxon>Brassicaceae</taxon>
        <taxon>Coluteocarpeae</taxon>
        <taxon>Noccaea</taxon>
    </lineage>
</organism>
<proteinExistence type="inferred from homology"/>
<evidence type="ECO:0000256" key="1">
    <source>
        <dbReference type="ARBA" id="ARBA00023175"/>
    </source>
</evidence>
<dbReference type="PROSITE" id="PS50067">
    <property type="entry name" value="KINESIN_MOTOR_2"/>
    <property type="match status" value="1"/>
</dbReference>
<dbReference type="Gene3D" id="3.40.850.10">
    <property type="entry name" value="Kinesin motor domain"/>
    <property type="match status" value="1"/>
</dbReference>
<name>A0A1J3FD01_NOCCA</name>
<evidence type="ECO:0000259" key="3">
    <source>
        <dbReference type="PROSITE" id="PS50067"/>
    </source>
</evidence>
<protein>
    <submittedName>
        <fullName evidence="4">Kinesin-related protein 11</fullName>
    </submittedName>
</protein>
<dbReference type="GO" id="GO:0007018">
    <property type="term" value="P:microtubule-based movement"/>
    <property type="evidence" value="ECO:0007669"/>
    <property type="project" value="InterPro"/>
</dbReference>
<dbReference type="SUPFAM" id="SSF52540">
    <property type="entry name" value="P-loop containing nucleoside triphosphate hydrolases"/>
    <property type="match status" value="1"/>
</dbReference>
<dbReference type="GO" id="GO:0008017">
    <property type="term" value="F:microtubule binding"/>
    <property type="evidence" value="ECO:0007669"/>
    <property type="project" value="InterPro"/>
</dbReference>
<gene>
    <name evidence="4" type="ORF">LC_TR7379_c3_g1_i1_g.25174</name>
    <name evidence="5" type="ORF">LE_TR5395_c2_g2_i1_g.18901</name>
</gene>
<dbReference type="InterPro" id="IPR036961">
    <property type="entry name" value="Kinesin_motor_dom_sf"/>
</dbReference>
<dbReference type="EMBL" id="GEVL01013706">
    <property type="protein sequence ID" value="JAU63635.1"/>
    <property type="molecule type" value="Transcribed_RNA"/>
</dbReference>
<sequence length="72" mass="8399">MSEREEMKLFGILTRIRWSGLNTIPLQLTHSGDQDFPGIIPLAIKDVFSIIQDTTGREFLLRLSYLEIYIMR</sequence>
<dbReference type="InterPro" id="IPR001752">
    <property type="entry name" value="Kinesin_motor_dom"/>
</dbReference>
<dbReference type="AlphaFoldDB" id="A0A1J3FD01"/>
<dbReference type="EMBL" id="GEVK01010853">
    <property type="protein sequence ID" value="JAU41979.1"/>
    <property type="molecule type" value="Transcribed_RNA"/>
</dbReference>
<evidence type="ECO:0000313" key="4">
    <source>
        <dbReference type="EMBL" id="JAU41979.1"/>
    </source>
</evidence>
<dbReference type="GO" id="GO:0005524">
    <property type="term" value="F:ATP binding"/>
    <property type="evidence" value="ECO:0007669"/>
    <property type="project" value="InterPro"/>
</dbReference>
<dbReference type="GO" id="GO:0003777">
    <property type="term" value="F:microtubule motor activity"/>
    <property type="evidence" value="ECO:0007669"/>
    <property type="project" value="InterPro"/>
</dbReference>
<feature type="domain" description="Kinesin motor" evidence="3">
    <location>
        <begin position="1"/>
        <end position="72"/>
    </location>
</feature>
<comment type="similarity">
    <text evidence="2">Belongs to the TRAFAC class myosin-kinesin ATPase superfamily. Kinesin family.</text>
</comment>
<comment type="caution">
    <text evidence="2">Lacks conserved residue(s) required for the propagation of feature annotation.</text>
</comment>
<evidence type="ECO:0000313" key="5">
    <source>
        <dbReference type="EMBL" id="JAU63635.1"/>
    </source>
</evidence>
<reference evidence="4" key="1">
    <citation type="submission" date="2016-07" db="EMBL/GenBank/DDBJ databases">
        <title>De novo transcriptome assembly of four accessions of the metal hyperaccumulator plant Noccaea caerulescens.</title>
        <authorList>
            <person name="Blande D."/>
            <person name="Halimaa P."/>
            <person name="Tervahauta A.I."/>
            <person name="Aarts M.G."/>
            <person name="Karenlampi S.O."/>
        </authorList>
    </citation>
    <scope>NUCLEOTIDE SEQUENCE</scope>
</reference>